<organism evidence="2 3">
    <name type="scientific">Nepenthes gracilis</name>
    <name type="common">Slender pitcher plant</name>
    <dbReference type="NCBI Taxonomy" id="150966"/>
    <lineage>
        <taxon>Eukaryota</taxon>
        <taxon>Viridiplantae</taxon>
        <taxon>Streptophyta</taxon>
        <taxon>Embryophyta</taxon>
        <taxon>Tracheophyta</taxon>
        <taxon>Spermatophyta</taxon>
        <taxon>Magnoliopsida</taxon>
        <taxon>eudicotyledons</taxon>
        <taxon>Gunneridae</taxon>
        <taxon>Pentapetalae</taxon>
        <taxon>Caryophyllales</taxon>
        <taxon>Nepenthaceae</taxon>
        <taxon>Nepenthes</taxon>
    </lineage>
</organism>
<name>A0AAD3S4N8_NEPGR</name>
<feature type="compositionally biased region" description="Basic and acidic residues" evidence="1">
    <location>
        <begin position="55"/>
        <end position="75"/>
    </location>
</feature>
<gene>
    <name evidence="2" type="ORF">Nepgr_006155</name>
</gene>
<dbReference type="PANTHER" id="PTHR34542">
    <property type="entry name" value="OS08G0359900 PROTEIN"/>
    <property type="match status" value="1"/>
</dbReference>
<evidence type="ECO:0000256" key="1">
    <source>
        <dbReference type="SAM" id="MobiDB-lite"/>
    </source>
</evidence>
<feature type="region of interest" description="Disordered" evidence="1">
    <location>
        <begin position="42"/>
        <end position="78"/>
    </location>
</feature>
<dbReference type="AlphaFoldDB" id="A0AAD3S4N8"/>
<evidence type="ECO:0000313" key="2">
    <source>
        <dbReference type="EMBL" id="GMH04316.1"/>
    </source>
</evidence>
<keyword evidence="3" id="KW-1185">Reference proteome</keyword>
<dbReference type="PANTHER" id="PTHR34542:SF1">
    <property type="entry name" value="OS08G0359900 PROTEIN"/>
    <property type="match status" value="1"/>
</dbReference>
<protein>
    <submittedName>
        <fullName evidence="2">Uncharacterized protein</fullName>
    </submittedName>
</protein>
<evidence type="ECO:0000313" key="3">
    <source>
        <dbReference type="Proteomes" id="UP001279734"/>
    </source>
</evidence>
<accession>A0AAD3S4N8</accession>
<dbReference type="EMBL" id="BSYO01000005">
    <property type="protein sequence ID" value="GMH04316.1"/>
    <property type="molecule type" value="Genomic_DNA"/>
</dbReference>
<proteinExistence type="predicted"/>
<dbReference type="Proteomes" id="UP001279734">
    <property type="component" value="Unassembled WGS sequence"/>
</dbReference>
<sequence>MATRQKFKFLAVQCAVAGSPTRSPTTSPVIHLRRRKTLRMFLSRGGGGGQRRFHRREESPDRRRIDDDKSTKGSEEQVSVRQKLKDLFISSPQLGENAKKIEVKEIQGLLPATEHAVDGVRDGGLAKLRGAGRTAGLHRPLSATLRQRLQRMAWRPVLIAIPEQSP</sequence>
<comment type="caution">
    <text evidence="2">The sequence shown here is derived from an EMBL/GenBank/DDBJ whole genome shotgun (WGS) entry which is preliminary data.</text>
</comment>
<reference evidence="2" key="1">
    <citation type="submission" date="2023-05" db="EMBL/GenBank/DDBJ databases">
        <title>Nepenthes gracilis genome sequencing.</title>
        <authorList>
            <person name="Fukushima K."/>
        </authorList>
    </citation>
    <scope>NUCLEOTIDE SEQUENCE</scope>
    <source>
        <strain evidence="2">SING2019-196</strain>
    </source>
</reference>